<dbReference type="RefSeq" id="WP_186847201.1">
    <property type="nucleotide sequence ID" value="NZ_JACOOX010000001.1"/>
</dbReference>
<feature type="transmembrane region" description="Helical" evidence="1">
    <location>
        <begin position="39"/>
        <end position="59"/>
    </location>
</feature>
<name>A0A8I0ACU3_9FIRM</name>
<protein>
    <submittedName>
        <fullName evidence="2">Uncharacterized protein</fullName>
    </submittedName>
</protein>
<feature type="transmembrane region" description="Helical" evidence="1">
    <location>
        <begin position="667"/>
        <end position="684"/>
    </location>
</feature>
<dbReference type="AlphaFoldDB" id="A0A8I0ACU3"/>
<feature type="transmembrane region" description="Helical" evidence="1">
    <location>
        <begin position="249"/>
        <end position="281"/>
    </location>
</feature>
<feature type="transmembrane region" description="Helical" evidence="1">
    <location>
        <begin position="600"/>
        <end position="621"/>
    </location>
</feature>
<proteinExistence type="predicted"/>
<dbReference type="EMBL" id="JACOOX010000001">
    <property type="protein sequence ID" value="MBC5661393.1"/>
    <property type="molecule type" value="Genomic_DNA"/>
</dbReference>
<keyword evidence="3" id="KW-1185">Reference proteome</keyword>
<keyword evidence="1" id="KW-0472">Membrane</keyword>
<dbReference type="Proteomes" id="UP000615234">
    <property type="component" value="Unassembled WGS sequence"/>
</dbReference>
<accession>A0A8I0ACU3</accession>
<feature type="transmembrane region" description="Helical" evidence="1">
    <location>
        <begin position="293"/>
        <end position="311"/>
    </location>
</feature>
<reference evidence="2 3" key="1">
    <citation type="submission" date="2020-08" db="EMBL/GenBank/DDBJ databases">
        <title>Genome public.</title>
        <authorList>
            <person name="Liu C."/>
            <person name="Sun Q."/>
        </authorList>
    </citation>
    <scope>NUCLEOTIDE SEQUENCE [LARGE SCALE GENOMIC DNA]</scope>
    <source>
        <strain evidence="2 3">NSJ-10</strain>
    </source>
</reference>
<keyword evidence="1" id="KW-0812">Transmembrane</keyword>
<feature type="transmembrane region" description="Helical" evidence="1">
    <location>
        <begin position="691"/>
        <end position="715"/>
    </location>
</feature>
<organism evidence="2 3">
    <name type="scientific">Coprococcus hominis</name>
    <name type="common">ex Liu et al. 2022</name>
    <dbReference type="NCBI Taxonomy" id="2763039"/>
    <lineage>
        <taxon>Bacteria</taxon>
        <taxon>Bacillati</taxon>
        <taxon>Bacillota</taxon>
        <taxon>Clostridia</taxon>
        <taxon>Lachnospirales</taxon>
        <taxon>Lachnospiraceae</taxon>
        <taxon>Coprococcus</taxon>
    </lineage>
</organism>
<evidence type="ECO:0000256" key="1">
    <source>
        <dbReference type="SAM" id="Phobius"/>
    </source>
</evidence>
<feature type="transmembrane region" description="Helical" evidence="1">
    <location>
        <begin position="408"/>
        <end position="428"/>
    </location>
</feature>
<feature type="transmembrane region" description="Helical" evidence="1">
    <location>
        <begin position="348"/>
        <end position="372"/>
    </location>
</feature>
<sequence>MSRSRQMEKAASISHSGRRGGFFRFFINEIRAILYNRKLILCFLLFLVMNVGLLIVAFATDEVDSTQYARLRTDPDSIMDMYMEDPESETYKQLFDEYMASTTYDEYLQKVIEDAEKNPSISIFQTKFSISNLERTKRDFERLVGTEASFVGGYGIGKALNFTGSYILIFFFLVVLVLELVLRDKKNGLANLYKTTWNGDSRLLLSKYAAAVVYMALFVAGISLSNFLVAEWKFGAVDLSAPVQSLMDYIGYGFSCRIGTFAVLVCVVKILIFSVILAALFTFAVISSNEIMLCVWTAAAMFVELLFSVLGERLNLIFLYRFSIFSMLDTTKFFQYENYNLMSHARPAIYLDCVVCAVLIAGLLIISSVLYLEGSSDYQETRIRIKRKAAKAHKTLPSIWRLEGYKLWMGYKMIFVILLLVIFQVYIYQNKSVRWSTNEYVYQYYISQIEGVITQGKLDYITSEAERYANIHKAGDQVEQDYDTGKITEEEYSERWRELNKQLENEEGFNRCQEYVDYIKEQCGITSQITEADPAVLEQMGFVYNRGWNILAGGRDYKDDVMNAAKIIVVLMLTTAFLYLEDYRYKINGIIDITENYRKLHVIKAVRLFLTILVIYIMVYLPELMWVKSEIGLTGGKYLAQSLPYLVHVSISTSITGYFLLVYSIRLLTILILTGLYVLVGKLIRNTNGAIFCAAAVVLLPLLLYLSGFTAAKYYPLVQLLSGNMLLR</sequence>
<evidence type="ECO:0000313" key="3">
    <source>
        <dbReference type="Proteomes" id="UP000615234"/>
    </source>
</evidence>
<evidence type="ECO:0000313" key="2">
    <source>
        <dbReference type="EMBL" id="MBC5661393.1"/>
    </source>
</evidence>
<gene>
    <name evidence="2" type="ORF">H8S09_00545</name>
</gene>
<keyword evidence="1" id="KW-1133">Transmembrane helix</keyword>
<feature type="transmembrane region" description="Helical" evidence="1">
    <location>
        <begin position="561"/>
        <end position="580"/>
    </location>
</feature>
<feature type="transmembrane region" description="Helical" evidence="1">
    <location>
        <begin position="164"/>
        <end position="182"/>
    </location>
</feature>
<feature type="transmembrane region" description="Helical" evidence="1">
    <location>
        <begin position="203"/>
        <end position="229"/>
    </location>
</feature>
<comment type="caution">
    <text evidence="2">The sequence shown here is derived from an EMBL/GenBank/DDBJ whole genome shotgun (WGS) entry which is preliminary data.</text>
</comment>